<dbReference type="RefSeq" id="WP_183213677.1">
    <property type="nucleotide sequence ID" value="NZ_JACHOR010000004.1"/>
</dbReference>
<sequence>MPGNVSTVYRIDIVKNGQRWIDTVGVTATPDTIATRAVACLSDAVVETRPRPGDCSVAEVFDHQNRFILRAELSISDDASRP</sequence>
<comment type="caution">
    <text evidence="1">The sequence shown here is derived from an EMBL/GenBank/DDBJ whole genome shotgun (WGS) entry which is preliminary data.</text>
</comment>
<dbReference type="AlphaFoldDB" id="A0A7W9FEV9"/>
<organism evidence="1 2">
    <name type="scientific">Brevundimonas variabilis</name>
    <dbReference type="NCBI Taxonomy" id="74312"/>
    <lineage>
        <taxon>Bacteria</taxon>
        <taxon>Pseudomonadati</taxon>
        <taxon>Pseudomonadota</taxon>
        <taxon>Alphaproteobacteria</taxon>
        <taxon>Caulobacterales</taxon>
        <taxon>Caulobacteraceae</taxon>
        <taxon>Brevundimonas</taxon>
    </lineage>
</organism>
<accession>A0A7W9FEV9</accession>
<keyword evidence="2" id="KW-1185">Reference proteome</keyword>
<name>A0A7W9FEV9_9CAUL</name>
<dbReference type="Proteomes" id="UP000545037">
    <property type="component" value="Unassembled WGS sequence"/>
</dbReference>
<proteinExistence type="predicted"/>
<evidence type="ECO:0000313" key="1">
    <source>
        <dbReference type="EMBL" id="MBB5746695.1"/>
    </source>
</evidence>
<evidence type="ECO:0000313" key="2">
    <source>
        <dbReference type="Proteomes" id="UP000545037"/>
    </source>
</evidence>
<gene>
    <name evidence="1" type="ORF">GGR13_002302</name>
</gene>
<dbReference type="EMBL" id="JACHOR010000004">
    <property type="protein sequence ID" value="MBB5746695.1"/>
    <property type="molecule type" value="Genomic_DNA"/>
</dbReference>
<protein>
    <submittedName>
        <fullName evidence="1">Uncharacterized protein</fullName>
    </submittedName>
</protein>
<reference evidence="1 2" key="1">
    <citation type="submission" date="2020-08" db="EMBL/GenBank/DDBJ databases">
        <title>Genomic Encyclopedia of Type Strains, Phase IV (KMG-IV): sequencing the most valuable type-strain genomes for metagenomic binning, comparative biology and taxonomic classification.</title>
        <authorList>
            <person name="Goeker M."/>
        </authorList>
    </citation>
    <scope>NUCLEOTIDE SEQUENCE [LARGE SCALE GENOMIC DNA]</scope>
    <source>
        <strain evidence="1 2">DSM 4737</strain>
    </source>
</reference>